<evidence type="ECO:0000256" key="4">
    <source>
        <dbReference type="ARBA" id="ARBA00022729"/>
    </source>
</evidence>
<dbReference type="InterPro" id="IPR051395">
    <property type="entry name" value="Cytochrome_c_Peroxidase/MauG"/>
</dbReference>
<accession>A0A7L7LFE8</accession>
<dbReference type="InterPro" id="IPR026259">
    <property type="entry name" value="MauG/Cytc_peroxidase"/>
</dbReference>
<comment type="cofactor">
    <cofactor evidence="8">
        <name>heme</name>
        <dbReference type="ChEBI" id="CHEBI:30413"/>
    </cofactor>
    <text evidence="8">Binds 2 heme groups.</text>
</comment>
<dbReference type="PROSITE" id="PS51257">
    <property type="entry name" value="PROKAR_LIPOPROTEIN"/>
    <property type="match status" value="1"/>
</dbReference>
<feature type="binding site" description="covalent" evidence="8">
    <location>
        <position position="85"/>
    </location>
    <ligand>
        <name>heme c</name>
        <dbReference type="ChEBI" id="CHEBI:61717"/>
        <label>1</label>
    </ligand>
</feature>
<evidence type="ECO:0000256" key="3">
    <source>
        <dbReference type="ARBA" id="ARBA00022723"/>
    </source>
</evidence>
<dbReference type="GO" id="GO:0042597">
    <property type="term" value="C:periplasmic space"/>
    <property type="evidence" value="ECO:0007669"/>
    <property type="project" value="UniProtKB-SubCell"/>
</dbReference>
<feature type="binding site" description="covalent" evidence="8">
    <location>
        <position position="235"/>
    </location>
    <ligand>
        <name>heme c</name>
        <dbReference type="ChEBI" id="CHEBI:61717"/>
        <label>2</label>
    </ligand>
</feature>
<evidence type="ECO:0000256" key="7">
    <source>
        <dbReference type="ARBA" id="ARBA00023004"/>
    </source>
</evidence>
<keyword evidence="7 9" id="KW-0408">Iron</keyword>
<feature type="chain" id="PRO_5029679448" evidence="10">
    <location>
        <begin position="22"/>
        <end position="367"/>
    </location>
</feature>
<dbReference type="Proteomes" id="UP000514509">
    <property type="component" value="Chromosome"/>
</dbReference>
<feature type="binding site" description="axial binding residue" evidence="9">
    <location>
        <position position="239"/>
    </location>
    <ligand>
        <name>heme c</name>
        <dbReference type="ChEBI" id="CHEBI:61717"/>
        <label>2</label>
    </ligand>
    <ligandPart>
        <name>Fe</name>
        <dbReference type="ChEBI" id="CHEBI:18248"/>
    </ligandPart>
</feature>
<evidence type="ECO:0000256" key="1">
    <source>
        <dbReference type="ARBA" id="ARBA00004418"/>
    </source>
</evidence>
<feature type="binding site" description="covalent" evidence="8">
    <location>
        <position position="82"/>
    </location>
    <ligand>
        <name>heme c</name>
        <dbReference type="ChEBI" id="CHEBI:61717"/>
        <label>1</label>
    </ligand>
</feature>
<comment type="PTM">
    <text evidence="8">Binds 2 heme groups per subunit.</text>
</comment>
<evidence type="ECO:0000256" key="8">
    <source>
        <dbReference type="PIRSR" id="PIRSR000294-1"/>
    </source>
</evidence>
<evidence type="ECO:0000313" key="13">
    <source>
        <dbReference type="Proteomes" id="UP000514509"/>
    </source>
</evidence>
<dbReference type="SUPFAM" id="SSF46626">
    <property type="entry name" value="Cytochrome c"/>
    <property type="match status" value="2"/>
</dbReference>
<keyword evidence="13" id="KW-1185">Reference proteome</keyword>
<organism evidence="12 13">
    <name type="scientific">Adhaeribacter radiodurans</name>
    <dbReference type="NCBI Taxonomy" id="2745197"/>
    <lineage>
        <taxon>Bacteria</taxon>
        <taxon>Pseudomonadati</taxon>
        <taxon>Bacteroidota</taxon>
        <taxon>Cytophagia</taxon>
        <taxon>Cytophagales</taxon>
        <taxon>Hymenobacteraceae</taxon>
        <taxon>Adhaeribacter</taxon>
    </lineage>
</organism>
<keyword evidence="4 10" id="KW-0732">Signal</keyword>
<evidence type="ECO:0000256" key="9">
    <source>
        <dbReference type="PIRSR" id="PIRSR000294-2"/>
    </source>
</evidence>
<dbReference type="InterPro" id="IPR009056">
    <property type="entry name" value="Cyt_c-like_dom"/>
</dbReference>
<feature type="signal peptide" evidence="10">
    <location>
        <begin position="1"/>
        <end position="21"/>
    </location>
</feature>
<comment type="subcellular location">
    <subcellularLocation>
        <location evidence="1">Periplasm</location>
    </subcellularLocation>
</comment>
<dbReference type="EMBL" id="CP055153">
    <property type="protein sequence ID" value="QMU31560.1"/>
    <property type="molecule type" value="Genomic_DNA"/>
</dbReference>
<keyword evidence="6" id="KW-0560">Oxidoreductase</keyword>
<dbReference type="InterPro" id="IPR004852">
    <property type="entry name" value="Di-haem_cyt_c_peroxidsae"/>
</dbReference>
<sequence>MRVKQLYLLFAFAGFFLVACSSSDKEKEIEPVPVPTPYQLQFSDRFQPPSIPEDNPLTVEGVALGRRLFYEKRLSGNNTISCGSCHQQKLAFTDGQAFSTGVDGQQTTRSSMSLVNLAWNKTFNWAGEANSLEAQARIPIENPLEMHQNMDEAVRELQNTATYPNLFQKAFGTSTITSDLMLKALGQFTRTLISTNSRYDKYRAGEATLTVEELEGMQLFFTHPDPSRNLRGGNCGDCHGSDFFTLQQFHNNGLDVDFADKGRGAVTGKATDNGKFKAPSLRNIAVTAPYMHDGRLKTLEEVLNHYNDHIQNASPNLDPLIIEASNKIQGKSLELTPAEKAKIIKFLQTLTDDSFLKDERFSETSTP</sequence>
<gene>
    <name evidence="12" type="ORF">HUW48_14215</name>
</gene>
<dbReference type="GO" id="GO:0046872">
    <property type="term" value="F:metal ion binding"/>
    <property type="evidence" value="ECO:0007669"/>
    <property type="project" value="UniProtKB-KW"/>
</dbReference>
<dbReference type="PANTHER" id="PTHR30600:SF10">
    <property type="entry name" value="BLL6722 PROTEIN"/>
    <property type="match status" value="1"/>
</dbReference>
<dbReference type="GO" id="GO:0004130">
    <property type="term" value="F:cytochrome-c peroxidase activity"/>
    <property type="evidence" value="ECO:0007669"/>
    <property type="project" value="TreeGrafter"/>
</dbReference>
<dbReference type="AlphaFoldDB" id="A0A7L7LFE8"/>
<dbReference type="Pfam" id="PF03150">
    <property type="entry name" value="CCP_MauG"/>
    <property type="match status" value="1"/>
</dbReference>
<dbReference type="GO" id="GO:0020037">
    <property type="term" value="F:heme binding"/>
    <property type="evidence" value="ECO:0007669"/>
    <property type="project" value="InterPro"/>
</dbReference>
<keyword evidence="12" id="KW-0575">Peroxidase</keyword>
<evidence type="ECO:0000256" key="5">
    <source>
        <dbReference type="ARBA" id="ARBA00022764"/>
    </source>
</evidence>
<keyword evidence="3 9" id="KW-0479">Metal-binding</keyword>
<evidence type="ECO:0000259" key="11">
    <source>
        <dbReference type="PROSITE" id="PS51007"/>
    </source>
</evidence>
<dbReference type="Gene3D" id="1.10.760.10">
    <property type="entry name" value="Cytochrome c-like domain"/>
    <property type="match status" value="2"/>
</dbReference>
<evidence type="ECO:0000256" key="2">
    <source>
        <dbReference type="ARBA" id="ARBA00022617"/>
    </source>
</evidence>
<dbReference type="PROSITE" id="PS51007">
    <property type="entry name" value="CYTC"/>
    <property type="match status" value="1"/>
</dbReference>
<feature type="binding site" description="axial binding residue" evidence="9">
    <location>
        <position position="86"/>
    </location>
    <ligand>
        <name>heme c</name>
        <dbReference type="ChEBI" id="CHEBI:61717"/>
        <label>1</label>
    </ligand>
    <ligandPart>
        <name>Fe</name>
        <dbReference type="ChEBI" id="CHEBI:18248"/>
    </ligandPart>
</feature>
<keyword evidence="5" id="KW-0574">Periplasm</keyword>
<dbReference type="PANTHER" id="PTHR30600">
    <property type="entry name" value="CYTOCHROME C PEROXIDASE-RELATED"/>
    <property type="match status" value="1"/>
</dbReference>
<reference evidence="12 13" key="1">
    <citation type="submission" date="2020-08" db="EMBL/GenBank/DDBJ databases">
        <title>Adhaeribacter dokdonensis sp. nov., isolated from the rhizosphere of Elymus tsukushiensis, a plant native to the Dokdo Islands, Republic of Korea.</title>
        <authorList>
            <person name="Ghim S.Y."/>
        </authorList>
    </citation>
    <scope>NUCLEOTIDE SEQUENCE [LARGE SCALE GENOMIC DNA]</scope>
    <source>
        <strain evidence="12 13">KUDC8001</strain>
    </source>
</reference>
<evidence type="ECO:0000256" key="6">
    <source>
        <dbReference type="ARBA" id="ARBA00023002"/>
    </source>
</evidence>
<dbReference type="InterPro" id="IPR036909">
    <property type="entry name" value="Cyt_c-like_dom_sf"/>
</dbReference>
<protein>
    <submittedName>
        <fullName evidence="12">Cytochrome-c peroxidase</fullName>
    </submittedName>
</protein>
<feature type="domain" description="Cytochrome c" evidence="11">
    <location>
        <begin position="211"/>
        <end position="351"/>
    </location>
</feature>
<proteinExistence type="predicted"/>
<feature type="binding site" description="covalent" evidence="8">
    <location>
        <position position="238"/>
    </location>
    <ligand>
        <name>heme c</name>
        <dbReference type="ChEBI" id="CHEBI:61717"/>
        <label>2</label>
    </ligand>
</feature>
<evidence type="ECO:0000256" key="10">
    <source>
        <dbReference type="SAM" id="SignalP"/>
    </source>
</evidence>
<evidence type="ECO:0000313" key="12">
    <source>
        <dbReference type="EMBL" id="QMU31560.1"/>
    </source>
</evidence>
<dbReference type="GO" id="GO:0009055">
    <property type="term" value="F:electron transfer activity"/>
    <property type="evidence" value="ECO:0007669"/>
    <property type="project" value="InterPro"/>
</dbReference>
<dbReference type="PIRSF" id="PIRSF000294">
    <property type="entry name" value="Cytochrome-c_peroxidase"/>
    <property type="match status" value="1"/>
</dbReference>
<keyword evidence="2 8" id="KW-0349">Heme</keyword>
<name>A0A7L7LFE8_9BACT</name>
<dbReference type="KEGG" id="add:HUW48_14215"/>